<comment type="caution">
    <text evidence="8">The sequence shown here is derived from an EMBL/GenBank/DDBJ whole genome shotgun (WGS) entry which is preliminary data.</text>
</comment>
<evidence type="ECO:0000259" key="7">
    <source>
        <dbReference type="PROSITE" id="PS50850"/>
    </source>
</evidence>
<feature type="transmembrane region" description="Helical" evidence="6">
    <location>
        <begin position="462"/>
        <end position="480"/>
    </location>
</feature>
<dbReference type="GO" id="GO:0016020">
    <property type="term" value="C:membrane"/>
    <property type="evidence" value="ECO:0007669"/>
    <property type="project" value="UniProtKB-SubCell"/>
</dbReference>
<dbReference type="Gene3D" id="1.20.1250.20">
    <property type="entry name" value="MFS general substrate transporter like domains"/>
    <property type="match status" value="1"/>
</dbReference>
<feature type="transmembrane region" description="Helical" evidence="6">
    <location>
        <begin position="283"/>
        <end position="301"/>
    </location>
</feature>
<dbReference type="InterPro" id="IPR036259">
    <property type="entry name" value="MFS_trans_sf"/>
</dbReference>
<feature type="transmembrane region" description="Helical" evidence="6">
    <location>
        <begin position="519"/>
        <end position="538"/>
    </location>
</feature>
<dbReference type="AlphaFoldDB" id="A0AA88HLD2"/>
<feature type="domain" description="Major facilitator superfamily (MFS) profile" evidence="7">
    <location>
        <begin position="118"/>
        <end position="545"/>
    </location>
</feature>
<keyword evidence="4 6" id="KW-0472">Membrane</keyword>
<protein>
    <recommendedName>
        <fullName evidence="7">Major facilitator superfamily (MFS) profile domain-containing protein</fullName>
    </recommendedName>
</protein>
<dbReference type="InterPro" id="IPR020846">
    <property type="entry name" value="MFS_dom"/>
</dbReference>
<evidence type="ECO:0000256" key="3">
    <source>
        <dbReference type="ARBA" id="ARBA00022989"/>
    </source>
</evidence>
<keyword evidence="9" id="KW-1185">Reference proteome</keyword>
<feature type="transmembrane region" description="Helical" evidence="6">
    <location>
        <begin position="254"/>
        <end position="277"/>
    </location>
</feature>
<keyword evidence="3 6" id="KW-1133">Transmembrane helix</keyword>
<dbReference type="EMBL" id="JAVRJZ010000019">
    <property type="protein sequence ID" value="KAK2706972.1"/>
    <property type="molecule type" value="Genomic_DNA"/>
</dbReference>
<evidence type="ECO:0000256" key="6">
    <source>
        <dbReference type="SAM" id="Phobius"/>
    </source>
</evidence>
<accession>A0AA88HLD2</accession>
<dbReference type="SUPFAM" id="SSF103473">
    <property type="entry name" value="MFS general substrate transporter"/>
    <property type="match status" value="1"/>
</dbReference>
<feature type="region of interest" description="Disordered" evidence="5">
    <location>
        <begin position="1"/>
        <end position="28"/>
    </location>
</feature>
<name>A0AA88HLD2_ARTSF</name>
<evidence type="ECO:0000313" key="9">
    <source>
        <dbReference type="Proteomes" id="UP001187531"/>
    </source>
</evidence>
<sequence>MQGIPEIEENRVPHEEESTDNGDEAKPLDFDSILPQVGEYGKYQKLLIWCICLPACIPCGFHAFNQLFMMGTPDHWCLVPDLMNLNITKEERRRLVSPPMIAQSTGQEVYDKCMMYDIDYSNYTNVFSNRSDEGIIKCQNGYEFEDSEVYSSVVIDFELVCDYSLYPTLALSALNIGGIIGVFIFGLISDRYGRMKSFFICLTVLIIGGVLTATAPNFWFWTGYRFIVGLTIPAIYQIPFIIGLELVGPRYRSFITVLTCLFYTLGLVLLCGVAYLIRNWVVLSYVTSVPFIGYYIYMIYLPESPRWLVSQGRIEEAAKILKNMASINGKQLSDDFNAQIKRKMMLHRAASELSSQKKQFGVGDLCKTPNNRLKTLLLTFNWLANETVYVGLSYYSPAMGSNEYLSFFLSCVVEVPGYFLCWAVMDRWGRRWPLCLLLGLGGTACIATVLMPEGAVQSTLALYLVAKFAISASFLILYPFAGELYPTEVRGLGIGFSSYIGGIGLVIIPFINYLGQEMLTLPLVIMGALSVVGGILGLRLPETLNQKLPQTLEEGEEFGKNFTFADCCSLPPPLEEEIEGIQLTTIGKPDLTQHLPDEMTPLQTERPARTRSSFKNILVRQMSVMEVPFDPNSGAVKLHYWY</sequence>
<dbReference type="GO" id="GO:0022857">
    <property type="term" value="F:transmembrane transporter activity"/>
    <property type="evidence" value="ECO:0007669"/>
    <property type="project" value="InterPro"/>
</dbReference>
<evidence type="ECO:0000256" key="2">
    <source>
        <dbReference type="ARBA" id="ARBA00022692"/>
    </source>
</evidence>
<gene>
    <name evidence="8" type="ORF">QYM36_014862</name>
</gene>
<dbReference type="Pfam" id="PF00083">
    <property type="entry name" value="Sugar_tr"/>
    <property type="match status" value="1"/>
</dbReference>
<dbReference type="CDD" id="cd17317">
    <property type="entry name" value="MFS_SLC22"/>
    <property type="match status" value="1"/>
</dbReference>
<evidence type="ECO:0000256" key="5">
    <source>
        <dbReference type="SAM" id="MobiDB-lite"/>
    </source>
</evidence>
<dbReference type="PANTHER" id="PTHR24064">
    <property type="entry name" value="SOLUTE CARRIER FAMILY 22 MEMBER"/>
    <property type="match status" value="1"/>
</dbReference>
<dbReference type="InterPro" id="IPR005828">
    <property type="entry name" value="MFS_sugar_transport-like"/>
</dbReference>
<dbReference type="Proteomes" id="UP001187531">
    <property type="component" value="Unassembled WGS sequence"/>
</dbReference>
<reference evidence="8" key="1">
    <citation type="submission" date="2023-07" db="EMBL/GenBank/DDBJ databases">
        <title>Chromosome-level genome assembly of Artemia franciscana.</title>
        <authorList>
            <person name="Jo E."/>
        </authorList>
    </citation>
    <scope>NUCLEOTIDE SEQUENCE</scope>
    <source>
        <tissue evidence="8">Whole body</tissue>
    </source>
</reference>
<feature type="transmembrane region" description="Helical" evidence="6">
    <location>
        <begin position="432"/>
        <end position="450"/>
    </location>
</feature>
<feature type="transmembrane region" description="Helical" evidence="6">
    <location>
        <begin position="199"/>
        <end position="220"/>
    </location>
</feature>
<feature type="transmembrane region" description="Helical" evidence="6">
    <location>
        <begin position="165"/>
        <end position="187"/>
    </location>
</feature>
<evidence type="ECO:0000256" key="4">
    <source>
        <dbReference type="ARBA" id="ARBA00023136"/>
    </source>
</evidence>
<organism evidence="8 9">
    <name type="scientific">Artemia franciscana</name>
    <name type="common">Brine shrimp</name>
    <name type="synonym">Artemia sanfranciscana</name>
    <dbReference type="NCBI Taxonomy" id="6661"/>
    <lineage>
        <taxon>Eukaryota</taxon>
        <taxon>Metazoa</taxon>
        <taxon>Ecdysozoa</taxon>
        <taxon>Arthropoda</taxon>
        <taxon>Crustacea</taxon>
        <taxon>Branchiopoda</taxon>
        <taxon>Anostraca</taxon>
        <taxon>Artemiidae</taxon>
        <taxon>Artemia</taxon>
    </lineage>
</organism>
<feature type="transmembrane region" description="Helical" evidence="6">
    <location>
        <begin position="492"/>
        <end position="513"/>
    </location>
</feature>
<feature type="transmembrane region" description="Helical" evidence="6">
    <location>
        <begin position="404"/>
        <end position="425"/>
    </location>
</feature>
<comment type="subcellular location">
    <subcellularLocation>
        <location evidence="1">Membrane</location>
        <topology evidence="1">Multi-pass membrane protein</topology>
    </subcellularLocation>
</comment>
<evidence type="ECO:0000256" key="1">
    <source>
        <dbReference type="ARBA" id="ARBA00004141"/>
    </source>
</evidence>
<proteinExistence type="predicted"/>
<dbReference type="PROSITE" id="PS50850">
    <property type="entry name" value="MFS"/>
    <property type="match status" value="1"/>
</dbReference>
<evidence type="ECO:0000313" key="8">
    <source>
        <dbReference type="EMBL" id="KAK2706972.1"/>
    </source>
</evidence>
<keyword evidence="2 6" id="KW-0812">Transmembrane</keyword>
<feature type="transmembrane region" description="Helical" evidence="6">
    <location>
        <begin position="375"/>
        <end position="392"/>
    </location>
</feature>
<feature type="transmembrane region" description="Helical" evidence="6">
    <location>
        <begin position="226"/>
        <end position="247"/>
    </location>
</feature>
<feature type="transmembrane region" description="Helical" evidence="6">
    <location>
        <begin position="46"/>
        <end position="64"/>
    </location>
</feature>